<evidence type="ECO:0000259" key="4">
    <source>
        <dbReference type="PROSITE" id="PS51471"/>
    </source>
</evidence>
<proteinExistence type="inferred from homology"/>
<dbReference type="Proteomes" id="UP000634136">
    <property type="component" value="Unassembled WGS sequence"/>
</dbReference>
<dbReference type="Pfam" id="PF03171">
    <property type="entry name" value="2OG-FeII_Oxy"/>
    <property type="match status" value="1"/>
</dbReference>
<feature type="domain" description="Fe2OG dioxygenase" evidence="4">
    <location>
        <begin position="153"/>
        <end position="245"/>
    </location>
</feature>
<dbReference type="Gene3D" id="2.60.120.330">
    <property type="entry name" value="B-lactam Antibiotic, Isopenicillin N Synthase, Chain"/>
    <property type="match status" value="1"/>
</dbReference>
<keyword evidence="3" id="KW-0560">Oxidoreductase</keyword>
<accession>A0A834TV33</accession>
<dbReference type="GO" id="GO:0051213">
    <property type="term" value="F:dioxygenase activity"/>
    <property type="evidence" value="ECO:0007669"/>
    <property type="project" value="UniProtKB-KW"/>
</dbReference>
<dbReference type="Pfam" id="PF14226">
    <property type="entry name" value="DIOX_N"/>
    <property type="match status" value="1"/>
</dbReference>
<comment type="similarity">
    <text evidence="3">Belongs to the iron/ascorbate-dependent oxidoreductase family.</text>
</comment>
<dbReference type="EMBL" id="JAAIUW010000006">
    <property type="protein sequence ID" value="KAF7829093.1"/>
    <property type="molecule type" value="Genomic_DNA"/>
</dbReference>
<evidence type="ECO:0000256" key="3">
    <source>
        <dbReference type="RuleBase" id="RU003682"/>
    </source>
</evidence>
<dbReference type="PROSITE" id="PS51471">
    <property type="entry name" value="FE2OG_OXY"/>
    <property type="match status" value="1"/>
</dbReference>
<protein>
    <submittedName>
        <fullName evidence="5">2-oxoglutarate-dependent dioxygenase DAO-like</fullName>
    </submittedName>
</protein>
<dbReference type="InterPro" id="IPR027443">
    <property type="entry name" value="IPNS-like_sf"/>
</dbReference>
<dbReference type="SUPFAM" id="SSF51197">
    <property type="entry name" value="Clavaminate synthase-like"/>
    <property type="match status" value="1"/>
</dbReference>
<name>A0A834TV33_9FABA</name>
<gene>
    <name evidence="5" type="ORF">G2W53_020257</name>
</gene>
<keyword evidence="2 3" id="KW-0408">Iron</keyword>
<evidence type="ECO:0000256" key="1">
    <source>
        <dbReference type="ARBA" id="ARBA00022723"/>
    </source>
</evidence>
<dbReference type="InterPro" id="IPR050231">
    <property type="entry name" value="Iron_ascorbate_oxido_reductase"/>
</dbReference>
<dbReference type="InterPro" id="IPR026992">
    <property type="entry name" value="DIOX_N"/>
</dbReference>
<dbReference type="OrthoDB" id="1373917at2759"/>
<evidence type="ECO:0000313" key="6">
    <source>
        <dbReference type="Proteomes" id="UP000634136"/>
    </source>
</evidence>
<evidence type="ECO:0000313" key="5">
    <source>
        <dbReference type="EMBL" id="KAF7829093.1"/>
    </source>
</evidence>
<comment type="caution">
    <text evidence="5">The sequence shown here is derived from an EMBL/GenBank/DDBJ whole genome shotgun (WGS) entry which is preliminary data.</text>
</comment>
<dbReference type="AlphaFoldDB" id="A0A834TV33"/>
<keyword evidence="5" id="KW-0223">Dioxygenase</keyword>
<sequence>MERGMIPVIDVKKLSDGSEEELKKLREACEEWGCFRILNHPIPLGLMEEIQKVVGSLLDLPTEIRKNNSHVIPGSGFIPSTTSNPLYQANGIYDSASSEAVEEFCSQLNASPYQREILEAYGKAIQELAEKLGEKMGESLGLRSVGVEYFKDWPCSLRFNKYNFNPETLGQSGLQLHTDTGFLTIVLQDDENVDGLQVMHRSGSFVEAPSLPGTFFVNLGDVAHHGVMCKKASRRLSIVTFLLGPREGNVEIPDELVDSDHPRLFVPFTYKDFRNLRLSKNLRVGEALHLLRIP</sequence>
<keyword evidence="1 3" id="KW-0479">Metal-binding</keyword>
<dbReference type="PANTHER" id="PTHR47990">
    <property type="entry name" value="2-OXOGLUTARATE (2OG) AND FE(II)-DEPENDENT OXYGENASE SUPERFAMILY PROTEIN-RELATED"/>
    <property type="match status" value="1"/>
</dbReference>
<evidence type="ECO:0000256" key="2">
    <source>
        <dbReference type="ARBA" id="ARBA00023004"/>
    </source>
</evidence>
<dbReference type="GO" id="GO:0046872">
    <property type="term" value="F:metal ion binding"/>
    <property type="evidence" value="ECO:0007669"/>
    <property type="project" value="UniProtKB-KW"/>
</dbReference>
<dbReference type="InterPro" id="IPR044861">
    <property type="entry name" value="IPNS-like_FE2OG_OXY"/>
</dbReference>
<organism evidence="5 6">
    <name type="scientific">Senna tora</name>
    <dbReference type="NCBI Taxonomy" id="362788"/>
    <lineage>
        <taxon>Eukaryota</taxon>
        <taxon>Viridiplantae</taxon>
        <taxon>Streptophyta</taxon>
        <taxon>Embryophyta</taxon>
        <taxon>Tracheophyta</taxon>
        <taxon>Spermatophyta</taxon>
        <taxon>Magnoliopsida</taxon>
        <taxon>eudicotyledons</taxon>
        <taxon>Gunneridae</taxon>
        <taxon>Pentapetalae</taxon>
        <taxon>rosids</taxon>
        <taxon>fabids</taxon>
        <taxon>Fabales</taxon>
        <taxon>Fabaceae</taxon>
        <taxon>Caesalpinioideae</taxon>
        <taxon>Cassia clade</taxon>
        <taxon>Senna</taxon>
    </lineage>
</organism>
<dbReference type="InterPro" id="IPR005123">
    <property type="entry name" value="Oxoglu/Fe-dep_dioxygenase_dom"/>
</dbReference>
<keyword evidence="6" id="KW-1185">Reference proteome</keyword>
<reference evidence="5" key="1">
    <citation type="submission" date="2020-09" db="EMBL/GenBank/DDBJ databases">
        <title>Genome-Enabled Discovery of Anthraquinone Biosynthesis in Senna tora.</title>
        <authorList>
            <person name="Kang S.-H."/>
            <person name="Pandey R.P."/>
            <person name="Lee C.-M."/>
            <person name="Sim J.-S."/>
            <person name="Jeong J.-T."/>
            <person name="Choi B.-S."/>
            <person name="Jung M."/>
            <person name="Ginzburg D."/>
            <person name="Zhao K."/>
            <person name="Won S.Y."/>
            <person name="Oh T.-J."/>
            <person name="Yu Y."/>
            <person name="Kim N.-H."/>
            <person name="Lee O.R."/>
            <person name="Lee T.-H."/>
            <person name="Bashyal P."/>
            <person name="Kim T.-S."/>
            <person name="Lee W.-H."/>
            <person name="Kawkins C."/>
            <person name="Kim C.-K."/>
            <person name="Kim J.S."/>
            <person name="Ahn B.O."/>
            <person name="Rhee S.Y."/>
            <person name="Sohng J.K."/>
        </authorList>
    </citation>
    <scope>NUCLEOTIDE SEQUENCE</scope>
    <source>
        <tissue evidence="5">Leaf</tissue>
    </source>
</reference>